<name>X1C952_9ZZZZ</name>
<proteinExistence type="predicted"/>
<sequence length="60" mass="6781">MASNFQVDLTSLGLEMNYLYEVLATTYSIKDNKLVPNTAAMGIRLLENNTLKIWPFPNTT</sequence>
<accession>X1C952</accession>
<dbReference type="Gene3D" id="2.30.110.10">
    <property type="entry name" value="Electron Transport, Fmn-binding Protein, Chain A"/>
    <property type="match status" value="1"/>
</dbReference>
<dbReference type="AlphaFoldDB" id="X1C952"/>
<reference evidence="1" key="1">
    <citation type="journal article" date="2014" name="Front. Microbiol.">
        <title>High frequency of phylogenetically diverse reductive dehalogenase-homologous genes in deep subseafloor sedimentary metagenomes.</title>
        <authorList>
            <person name="Kawai M."/>
            <person name="Futagami T."/>
            <person name="Toyoda A."/>
            <person name="Takaki Y."/>
            <person name="Nishi S."/>
            <person name="Hori S."/>
            <person name="Arai W."/>
            <person name="Tsubouchi T."/>
            <person name="Morono Y."/>
            <person name="Uchiyama I."/>
            <person name="Ito T."/>
            <person name="Fujiyama A."/>
            <person name="Inagaki F."/>
            <person name="Takami H."/>
        </authorList>
    </citation>
    <scope>NUCLEOTIDE SEQUENCE</scope>
    <source>
        <strain evidence="1">Expedition CK06-06</strain>
    </source>
</reference>
<gene>
    <name evidence="1" type="ORF">S01H4_38149</name>
</gene>
<dbReference type="InterPro" id="IPR012349">
    <property type="entry name" value="Split_barrel_FMN-bd"/>
</dbReference>
<dbReference type="SUPFAM" id="SSF50475">
    <property type="entry name" value="FMN-binding split barrel"/>
    <property type="match status" value="1"/>
</dbReference>
<comment type="caution">
    <text evidence="1">The sequence shown here is derived from an EMBL/GenBank/DDBJ whole genome shotgun (WGS) entry which is preliminary data.</text>
</comment>
<evidence type="ECO:0000313" key="1">
    <source>
        <dbReference type="EMBL" id="GAH04626.1"/>
    </source>
</evidence>
<dbReference type="EMBL" id="BART01020548">
    <property type="protein sequence ID" value="GAH04626.1"/>
    <property type="molecule type" value="Genomic_DNA"/>
</dbReference>
<feature type="non-terminal residue" evidence="1">
    <location>
        <position position="60"/>
    </location>
</feature>
<protein>
    <submittedName>
        <fullName evidence="1">Uncharacterized protein</fullName>
    </submittedName>
</protein>
<organism evidence="1">
    <name type="scientific">marine sediment metagenome</name>
    <dbReference type="NCBI Taxonomy" id="412755"/>
    <lineage>
        <taxon>unclassified sequences</taxon>
        <taxon>metagenomes</taxon>
        <taxon>ecological metagenomes</taxon>
    </lineage>
</organism>